<comment type="caution">
    <text evidence="1">The sequence shown here is derived from an EMBL/GenBank/DDBJ whole genome shotgun (WGS) entry which is preliminary data.</text>
</comment>
<evidence type="ECO:0000313" key="2">
    <source>
        <dbReference type="Proteomes" id="UP000886667"/>
    </source>
</evidence>
<evidence type="ECO:0000313" key="1">
    <source>
        <dbReference type="EMBL" id="MCG7947528.1"/>
    </source>
</evidence>
<dbReference type="Proteomes" id="UP000886667">
    <property type="component" value="Unassembled WGS sequence"/>
</dbReference>
<sequence length="62" mass="6991">MYSDTRLKVLSQCHRGESNATDDMGDRFTLICVDPQCHNPVQSILGFIGQIQFPGRTHIIQT</sequence>
<name>A0A9E4N5B9_9GAMM</name>
<accession>A0A9E4N5B9</accession>
<dbReference type="EMBL" id="JAEPCM010000499">
    <property type="protein sequence ID" value="MCG7947528.1"/>
    <property type="molecule type" value="Genomic_DNA"/>
</dbReference>
<organism evidence="1 2">
    <name type="scientific">Candidatus Thiodiazotropha taylori</name>
    <dbReference type="NCBI Taxonomy" id="2792791"/>
    <lineage>
        <taxon>Bacteria</taxon>
        <taxon>Pseudomonadati</taxon>
        <taxon>Pseudomonadota</taxon>
        <taxon>Gammaproteobacteria</taxon>
        <taxon>Chromatiales</taxon>
        <taxon>Sedimenticolaceae</taxon>
        <taxon>Candidatus Thiodiazotropha</taxon>
    </lineage>
</organism>
<proteinExistence type="predicted"/>
<protein>
    <submittedName>
        <fullName evidence="1">Uncharacterized protein</fullName>
    </submittedName>
</protein>
<reference evidence="1" key="1">
    <citation type="journal article" date="2021" name="Proc. Natl. Acad. Sci. U.S.A.">
        <title>Global biogeography of chemosynthetic symbionts reveals both localized and globally distributed symbiont groups. .</title>
        <authorList>
            <person name="Osvatic J.T."/>
            <person name="Wilkins L.G.E."/>
            <person name="Leibrecht L."/>
            <person name="Leray M."/>
            <person name="Zauner S."/>
            <person name="Polzin J."/>
            <person name="Camacho Y."/>
            <person name="Gros O."/>
            <person name="van Gils J.A."/>
            <person name="Eisen J.A."/>
            <person name="Petersen J.M."/>
            <person name="Yuen B."/>
        </authorList>
    </citation>
    <scope>NUCLEOTIDE SEQUENCE</scope>
    <source>
        <strain evidence="1">MAGclacostrist064TRANS</strain>
    </source>
</reference>
<dbReference type="AlphaFoldDB" id="A0A9E4N5B9"/>
<gene>
    <name evidence="1" type="ORF">JAZ07_14385</name>
</gene>
<feature type="non-terminal residue" evidence="1">
    <location>
        <position position="62"/>
    </location>
</feature>